<name>A0ABN9X9F8_9DINO</name>
<feature type="region of interest" description="Disordered" evidence="1">
    <location>
        <begin position="479"/>
        <end position="512"/>
    </location>
</feature>
<evidence type="ECO:0008006" key="4">
    <source>
        <dbReference type="Google" id="ProtNLM"/>
    </source>
</evidence>
<feature type="region of interest" description="Disordered" evidence="1">
    <location>
        <begin position="1"/>
        <end position="20"/>
    </location>
</feature>
<dbReference type="Gene3D" id="3.40.50.2000">
    <property type="entry name" value="Glycogen Phosphorylase B"/>
    <property type="match status" value="1"/>
</dbReference>
<feature type="compositionally biased region" description="Pro residues" evidence="1">
    <location>
        <begin position="74"/>
        <end position="84"/>
    </location>
</feature>
<feature type="compositionally biased region" description="Low complexity" evidence="1">
    <location>
        <begin position="89"/>
        <end position="103"/>
    </location>
</feature>
<dbReference type="EMBL" id="CAUYUJ010020048">
    <property type="protein sequence ID" value="CAK0895479.1"/>
    <property type="molecule type" value="Genomic_DNA"/>
</dbReference>
<gene>
    <name evidence="2" type="ORF">PCOR1329_LOCUS74216</name>
</gene>
<evidence type="ECO:0000256" key="1">
    <source>
        <dbReference type="SAM" id="MobiDB-lite"/>
    </source>
</evidence>
<reference evidence="2" key="1">
    <citation type="submission" date="2023-10" db="EMBL/GenBank/DDBJ databases">
        <authorList>
            <person name="Chen Y."/>
            <person name="Shah S."/>
            <person name="Dougan E. K."/>
            <person name="Thang M."/>
            <person name="Chan C."/>
        </authorList>
    </citation>
    <scope>NUCLEOTIDE SEQUENCE [LARGE SCALE GENOMIC DNA]</scope>
</reference>
<feature type="compositionally biased region" description="Low complexity" evidence="1">
    <location>
        <begin position="1002"/>
        <end position="1018"/>
    </location>
</feature>
<feature type="region of interest" description="Disordered" evidence="1">
    <location>
        <begin position="128"/>
        <end position="147"/>
    </location>
</feature>
<proteinExistence type="predicted"/>
<dbReference type="PANTHER" id="PTHR45725">
    <property type="entry name" value="FORMIN HOMOLOGY 2 FAMILY MEMBER"/>
    <property type="match status" value="1"/>
</dbReference>
<feature type="region of interest" description="Disordered" evidence="1">
    <location>
        <begin position="1002"/>
        <end position="1058"/>
    </location>
</feature>
<organism evidence="2 3">
    <name type="scientific">Prorocentrum cordatum</name>
    <dbReference type="NCBI Taxonomy" id="2364126"/>
    <lineage>
        <taxon>Eukaryota</taxon>
        <taxon>Sar</taxon>
        <taxon>Alveolata</taxon>
        <taxon>Dinophyceae</taxon>
        <taxon>Prorocentrales</taxon>
        <taxon>Prorocentraceae</taxon>
        <taxon>Prorocentrum</taxon>
    </lineage>
</organism>
<feature type="compositionally biased region" description="Low complexity" evidence="1">
    <location>
        <begin position="1027"/>
        <end position="1037"/>
    </location>
</feature>
<dbReference type="Proteomes" id="UP001189429">
    <property type="component" value="Unassembled WGS sequence"/>
</dbReference>
<dbReference type="InterPro" id="IPR051425">
    <property type="entry name" value="Formin_Homology"/>
</dbReference>
<feature type="compositionally biased region" description="Low complexity" evidence="1">
    <location>
        <begin position="685"/>
        <end position="714"/>
    </location>
</feature>
<feature type="region of interest" description="Disordered" evidence="1">
    <location>
        <begin position="673"/>
        <end position="790"/>
    </location>
</feature>
<evidence type="ECO:0000313" key="2">
    <source>
        <dbReference type="EMBL" id="CAK0895479.1"/>
    </source>
</evidence>
<feature type="region of interest" description="Disordered" evidence="1">
    <location>
        <begin position="59"/>
        <end position="112"/>
    </location>
</feature>
<feature type="compositionally biased region" description="Low complexity" evidence="1">
    <location>
        <begin position="725"/>
        <end position="737"/>
    </location>
</feature>
<sequence length="1071" mass="111279">MLALGSRNRSRELPKDLASQALTPQQADRLSAVVEALKLRLCISVAGARALRGQLGVGAGAHDPEEAECEEQEPPTPLGPPPPLHSLDSVPSVETPEPPSVSTRGSGRAEPAVCSADEFRRQLLQELRPPPGRQDAGELGASGAGGGPSPRLTELLYHELCASSAARLREIHEEIVGDAIAACLGPVDTGQGLVEALEAELDRLLWERKEVELVFHAWLSGAEQLCESLTQARVQIAARKAQEAFRGDKLAADDVLALARAFEDHHRALAGGAGPVLLGAPGVEASVAAHRERQLEAHLLHTVLAKSREWLPLRSKGTMSRRWAGRAAAALLHRSFHAALLALAEGAAEGGAGAPEAAGALEAVREALRDFRPLKYDKDCNFLLYFSGRLGRLLARPPRPVAVVLTSSHGAGYCSAARGLEASLSGKGLEVHVVDLSRDAGSLEFELVGQLRQRAGPPENKQCTAFEDLLARRQLAGAASGAGKEPGAALDDPDDTGKADGGRSGIAGPIRSPDHDSIFKRMLRGHFLSLRPALVVTVYHADLNPILALCEELGSLPLIHLSPGLEARIWEVFGRAAPIYPKFSAGVPFDVPLSWETLFPLSTHQVFLAGYPVRPEFLRPAPTRAEWEALRRRRGLREDEHVVLAMVGHGAQEAAWPQLLASSAAWGLTCSARDVLPRPPRGPADPRAAGRADSGGSSPRSPGARDGPARACAGGPAGLPPGPAAGPAGAAQQSGRLGLLGGAAGRGDSQVPAVPQAPGREDSGAGPPSPSSTHTEDKRSSASGDGLGHRGARACEEVAWTDPRLRVVVVAGKSTQQARRAERDLGIPAGASRPAGSNALVAVEIACDPGGYGGGSTVLGAGELADLMDVASAAIVRPSGSAVFELVYRGVPMVLDLPRGASATEEFAAQRLEEAGRGVVLRGKAPGALEAALRRALALGRDQALAADGSGALLQTCERLLRRAAALSGQAFLGEREAAPPAKAAPPLAFVLPRQQSFGSQAAPASLAAAPRQPPQASGDLPPTWQGPAPVAAAGAPPRVPSAPPHRNSEPAASSRAEVPIVKASSCFQVI</sequence>
<comment type="caution">
    <text evidence="2">The sequence shown here is derived from an EMBL/GenBank/DDBJ whole genome shotgun (WGS) entry which is preliminary data.</text>
</comment>
<keyword evidence="3" id="KW-1185">Reference proteome</keyword>
<evidence type="ECO:0000313" key="3">
    <source>
        <dbReference type="Proteomes" id="UP001189429"/>
    </source>
</evidence>
<accession>A0ABN9X9F8</accession>
<protein>
    <recommendedName>
        <fullName evidence="4">Glycosyl transferase family 28 C-terminal domain-containing protein</fullName>
    </recommendedName>
</protein>